<dbReference type="InterPro" id="IPR036028">
    <property type="entry name" value="SH3-like_dom_sf"/>
</dbReference>
<name>A0ABR4N915_9FUNG</name>
<feature type="chain" id="PRO_5045871369" description="SH3 domain-containing protein" evidence="5">
    <location>
        <begin position="25"/>
        <end position="767"/>
    </location>
</feature>
<dbReference type="PANTHER" id="PTHR45975:SF2">
    <property type="entry name" value="NUCLEOSOME-REMODELING FACTOR SUBUNIT BPTF"/>
    <property type="match status" value="1"/>
</dbReference>
<sequence>MISGSLRSLAVAASALAASVAAQAQCVTIDGTTPCGTDYEGYPVLKSQFASQSAFVTALKQQVIDLDSVAVSFINNLKCSTNVRPALDSMRFQTSIQCSSAVDDAIKAGCAVPSSRPSKGPLLCSTFCTQATTSLQAVLQNTTACPAASDSSARTSLVASYQAYCTSANALTSAGAQCTGGATGERDLCGWRDNKIAITQCASLTSDPCCVDLLRKAGFTAPTASSSGPPLLVIGLSVAGGVILIGILALAFFLIRRRSSPRRSSVYEQFGPSYNYEPKTKSPPTQLSTFNAGPSSSYSPGGGYSGGGYSGGAGGYSGGAGGAGGYSGGDGGYSGGAGGYSGGAGGYSGGAGGYSPPSPVQQQPTYPPLSILSSQQPQQQQQQQQQQSSRPYTPVNPQVSSQPQSSQQQQQSFAASAAFGAPGGASQSSQPAQPSSSPKAQQPAAIVTTAPVLSASQVQGSAVGSSSPTTTVLSLSNLPADVKLTRVLHPYEPTLPDELRLEVGAEIYMVRSFDDGWALGFDAVNSKQGAFPLVCVVEIEKGTATTEAAPAAAAAPIPATAPLGATARFVDDQNRDSVLSLSRRTSSQIITSTDRQAVSALVATALREKQQKERELKEKQQQQQAQQQAQQQPSVSQTSDSGQRQREREEEAARLRLEEQERQRRREERERDRLQREQERLRLEQERIEREQERVQRELQQQSQASSAVAATTATATAPTTVVAVPLATGDEPSTTTRSGSPRKKQPISRFLAELEQYDDMLDPESK</sequence>
<feature type="domain" description="SH3" evidence="6">
    <location>
        <begin position="480"/>
        <end position="541"/>
    </location>
</feature>
<proteinExistence type="predicted"/>
<keyword evidence="4" id="KW-1133">Transmembrane helix</keyword>
<dbReference type="PANTHER" id="PTHR45975">
    <property type="entry name" value="NUCLEOSOME-REMODELING FACTOR SUBUNIT BPTF"/>
    <property type="match status" value="1"/>
</dbReference>
<feature type="region of interest" description="Disordered" evidence="3">
    <location>
        <begin position="266"/>
        <end position="298"/>
    </location>
</feature>
<feature type="region of interest" description="Disordered" evidence="3">
    <location>
        <begin position="351"/>
        <end position="446"/>
    </location>
</feature>
<dbReference type="PROSITE" id="PS50002">
    <property type="entry name" value="SH3"/>
    <property type="match status" value="1"/>
</dbReference>
<feature type="compositionally biased region" description="Basic and acidic residues" evidence="3">
    <location>
        <begin position="611"/>
        <end position="620"/>
    </location>
</feature>
<dbReference type="Proteomes" id="UP001527925">
    <property type="component" value="Unassembled WGS sequence"/>
</dbReference>
<evidence type="ECO:0000256" key="2">
    <source>
        <dbReference type="PROSITE-ProRule" id="PRU00192"/>
    </source>
</evidence>
<keyword evidence="8" id="KW-1185">Reference proteome</keyword>
<feature type="signal peptide" evidence="5">
    <location>
        <begin position="1"/>
        <end position="24"/>
    </location>
</feature>
<gene>
    <name evidence="7" type="ORF">HK105_204367</name>
</gene>
<keyword evidence="4" id="KW-0472">Membrane</keyword>
<feature type="compositionally biased region" description="Basic and acidic residues" evidence="3">
    <location>
        <begin position="643"/>
        <end position="697"/>
    </location>
</feature>
<feature type="compositionally biased region" description="Low complexity" evidence="3">
    <location>
        <begin position="698"/>
        <end position="729"/>
    </location>
</feature>
<keyword evidence="4" id="KW-0812">Transmembrane</keyword>
<dbReference type="SMART" id="SM00326">
    <property type="entry name" value="SH3"/>
    <property type="match status" value="1"/>
</dbReference>
<feature type="compositionally biased region" description="Polar residues" evidence="3">
    <location>
        <begin position="633"/>
        <end position="642"/>
    </location>
</feature>
<organism evidence="7 8">
    <name type="scientific">Polyrhizophydium stewartii</name>
    <dbReference type="NCBI Taxonomy" id="2732419"/>
    <lineage>
        <taxon>Eukaryota</taxon>
        <taxon>Fungi</taxon>
        <taxon>Fungi incertae sedis</taxon>
        <taxon>Chytridiomycota</taxon>
        <taxon>Chytridiomycota incertae sedis</taxon>
        <taxon>Chytridiomycetes</taxon>
        <taxon>Rhizophydiales</taxon>
        <taxon>Rhizophydiales incertae sedis</taxon>
        <taxon>Polyrhizophydium</taxon>
    </lineage>
</organism>
<accession>A0ABR4N915</accession>
<protein>
    <recommendedName>
        <fullName evidence="6">SH3 domain-containing protein</fullName>
    </recommendedName>
</protein>
<reference evidence="7 8" key="1">
    <citation type="submission" date="2023-09" db="EMBL/GenBank/DDBJ databases">
        <title>Pangenome analysis of Batrachochytrium dendrobatidis and related Chytrids.</title>
        <authorList>
            <person name="Yacoub M.N."/>
            <person name="Stajich J.E."/>
            <person name="James T.Y."/>
        </authorList>
    </citation>
    <scope>NUCLEOTIDE SEQUENCE [LARGE SCALE GENOMIC DNA]</scope>
    <source>
        <strain evidence="7 8">JEL0888</strain>
    </source>
</reference>
<feature type="compositionally biased region" description="Low complexity" evidence="3">
    <location>
        <begin position="400"/>
        <end position="445"/>
    </location>
</feature>
<keyword evidence="5" id="KW-0732">Signal</keyword>
<dbReference type="SUPFAM" id="SSF50044">
    <property type="entry name" value="SH3-domain"/>
    <property type="match status" value="1"/>
</dbReference>
<feature type="compositionally biased region" description="Low complexity" evidence="3">
    <location>
        <begin position="621"/>
        <end position="632"/>
    </location>
</feature>
<evidence type="ECO:0000259" key="6">
    <source>
        <dbReference type="PROSITE" id="PS50002"/>
    </source>
</evidence>
<feature type="region of interest" description="Disordered" evidence="3">
    <location>
        <begin position="611"/>
        <end position="767"/>
    </location>
</feature>
<feature type="compositionally biased region" description="Polar residues" evidence="3">
    <location>
        <begin position="282"/>
        <end position="291"/>
    </location>
</feature>
<evidence type="ECO:0000256" key="3">
    <source>
        <dbReference type="SAM" id="MobiDB-lite"/>
    </source>
</evidence>
<dbReference type="InterPro" id="IPR038028">
    <property type="entry name" value="BPTF"/>
</dbReference>
<evidence type="ECO:0000256" key="1">
    <source>
        <dbReference type="ARBA" id="ARBA00022443"/>
    </source>
</evidence>
<evidence type="ECO:0000256" key="4">
    <source>
        <dbReference type="SAM" id="Phobius"/>
    </source>
</evidence>
<evidence type="ECO:0000313" key="7">
    <source>
        <dbReference type="EMBL" id="KAL2915944.1"/>
    </source>
</evidence>
<dbReference type="Gene3D" id="2.30.30.40">
    <property type="entry name" value="SH3 Domains"/>
    <property type="match status" value="1"/>
</dbReference>
<feature type="transmembrane region" description="Helical" evidence="4">
    <location>
        <begin position="231"/>
        <end position="255"/>
    </location>
</feature>
<dbReference type="InterPro" id="IPR001452">
    <property type="entry name" value="SH3_domain"/>
</dbReference>
<feature type="compositionally biased region" description="Low complexity" evidence="3">
    <location>
        <begin position="373"/>
        <end position="389"/>
    </location>
</feature>
<comment type="caution">
    <text evidence="7">The sequence shown here is derived from an EMBL/GenBank/DDBJ whole genome shotgun (WGS) entry which is preliminary data.</text>
</comment>
<feature type="compositionally biased region" description="Acidic residues" evidence="3">
    <location>
        <begin position="756"/>
        <end position="767"/>
    </location>
</feature>
<evidence type="ECO:0000256" key="5">
    <source>
        <dbReference type="SAM" id="SignalP"/>
    </source>
</evidence>
<keyword evidence="1 2" id="KW-0728">SH3 domain</keyword>
<evidence type="ECO:0000313" key="8">
    <source>
        <dbReference type="Proteomes" id="UP001527925"/>
    </source>
</evidence>
<dbReference type="EMBL" id="JADGIZ020000019">
    <property type="protein sequence ID" value="KAL2915944.1"/>
    <property type="molecule type" value="Genomic_DNA"/>
</dbReference>
<dbReference type="SUPFAM" id="SSF81995">
    <property type="entry name" value="beta-sandwich domain of Sec23/24"/>
    <property type="match status" value="1"/>
</dbReference>